<name>A0AAD3SEB8_NEPGR</name>
<organism evidence="1 2">
    <name type="scientific">Nepenthes gracilis</name>
    <name type="common">Slender pitcher plant</name>
    <dbReference type="NCBI Taxonomy" id="150966"/>
    <lineage>
        <taxon>Eukaryota</taxon>
        <taxon>Viridiplantae</taxon>
        <taxon>Streptophyta</taxon>
        <taxon>Embryophyta</taxon>
        <taxon>Tracheophyta</taxon>
        <taxon>Spermatophyta</taxon>
        <taxon>Magnoliopsida</taxon>
        <taxon>eudicotyledons</taxon>
        <taxon>Gunneridae</taxon>
        <taxon>Pentapetalae</taxon>
        <taxon>Caryophyllales</taxon>
        <taxon>Nepenthaceae</taxon>
        <taxon>Nepenthes</taxon>
    </lineage>
</organism>
<dbReference type="Proteomes" id="UP001279734">
    <property type="component" value="Unassembled WGS sequence"/>
</dbReference>
<keyword evidence="2" id="KW-1185">Reference proteome</keyword>
<dbReference type="EMBL" id="BSYO01000009">
    <property type="protein sequence ID" value="GMH09740.1"/>
    <property type="molecule type" value="Genomic_DNA"/>
</dbReference>
<dbReference type="AlphaFoldDB" id="A0AAD3SEB8"/>
<comment type="caution">
    <text evidence="1">The sequence shown here is derived from an EMBL/GenBank/DDBJ whole genome shotgun (WGS) entry which is preliminary data.</text>
</comment>
<reference evidence="1" key="1">
    <citation type="submission" date="2023-05" db="EMBL/GenBank/DDBJ databases">
        <title>Nepenthes gracilis genome sequencing.</title>
        <authorList>
            <person name="Fukushima K."/>
        </authorList>
    </citation>
    <scope>NUCLEOTIDE SEQUENCE</scope>
    <source>
        <strain evidence="1">SING2019-196</strain>
    </source>
</reference>
<protein>
    <submittedName>
        <fullName evidence="1">Uncharacterized protein</fullName>
    </submittedName>
</protein>
<evidence type="ECO:0000313" key="2">
    <source>
        <dbReference type="Proteomes" id="UP001279734"/>
    </source>
</evidence>
<evidence type="ECO:0000313" key="1">
    <source>
        <dbReference type="EMBL" id="GMH09740.1"/>
    </source>
</evidence>
<proteinExistence type="predicted"/>
<gene>
    <name evidence="1" type="ORF">Nepgr_011581</name>
</gene>
<accession>A0AAD3SEB8</accession>
<sequence length="150" mass="16008">MAGNHSAIEKQDVVLDTMNYFASSADYDSNMDIADDELPLHAVKVGVKQLATVVRDVINMEEDDFTSSTWDLVEANGADEVVKVGAAVEVAESAEAPSCGTLAPEVQAATKVPSSNPPMPEVLDRRPPSASLSRVFLCPSFSRDAPVLEE</sequence>